<organism evidence="2">
    <name type="scientific">Corynebacterium glutamicum (strain R)</name>
    <dbReference type="NCBI Taxonomy" id="340322"/>
    <lineage>
        <taxon>Bacteria</taxon>
        <taxon>Bacillati</taxon>
        <taxon>Actinomycetota</taxon>
        <taxon>Actinomycetes</taxon>
        <taxon>Mycobacteriales</taxon>
        <taxon>Corynebacteriaceae</taxon>
        <taxon>Corynebacterium</taxon>
    </lineage>
</organism>
<accession>A0AB72VBC8</accession>
<evidence type="ECO:0000313" key="2">
    <source>
        <dbReference type="EMBL" id="BAF54753.1"/>
    </source>
</evidence>
<gene>
    <name evidence="2" type="ordered locus">cgR_1759</name>
</gene>
<protein>
    <submittedName>
        <fullName evidence="2">Uncharacterized protein</fullName>
    </submittedName>
</protein>
<dbReference type="AlphaFoldDB" id="A0AB72VBC8"/>
<dbReference type="RefSeq" id="WP_011897371.1">
    <property type="nucleotide sequence ID" value="NC_009342.1"/>
</dbReference>
<feature type="compositionally biased region" description="Polar residues" evidence="1">
    <location>
        <begin position="81"/>
        <end position="90"/>
    </location>
</feature>
<proteinExistence type="predicted"/>
<name>A0AB72VBC8_CORGB</name>
<feature type="region of interest" description="Disordered" evidence="1">
    <location>
        <begin position="62"/>
        <end position="91"/>
    </location>
</feature>
<feature type="compositionally biased region" description="Basic and acidic residues" evidence="1">
    <location>
        <begin position="62"/>
        <end position="79"/>
    </location>
</feature>
<reference evidence="2" key="1">
    <citation type="journal article" date="2007" name="Microbiology">
        <title>Comparative analysis of the Corynebacterium glutamicum group and complete genome sequence of strain R.</title>
        <authorList>
            <person name="Yukawa H."/>
            <person name="Omumasaba C.A."/>
            <person name="Nonaka H."/>
            <person name="Kos P."/>
            <person name="Okai N."/>
            <person name="Suzuki N."/>
            <person name="Suda M."/>
            <person name="Tsuge Y."/>
            <person name="Watanabe J."/>
            <person name="Ikeda Y."/>
            <person name="Vertes A.A."/>
            <person name="Inui M."/>
        </authorList>
    </citation>
    <scope>NUCLEOTIDE SEQUENCE</scope>
    <source>
        <strain evidence="2">R</strain>
    </source>
</reference>
<dbReference type="EMBL" id="AP009044">
    <property type="protein sequence ID" value="BAF54753.1"/>
    <property type="molecule type" value="Genomic_DNA"/>
</dbReference>
<dbReference type="KEGG" id="cgt:cgR_1759"/>
<dbReference type="Proteomes" id="UP000006698">
    <property type="component" value="Chromosome"/>
</dbReference>
<sequence length="140" mass="15375">MTVYAGKELDSRKLRQGVVVPSAAVWMGEGAGLKSANKRHVRTIDCSNGDRFHQPSSLRILPHGERNYRTSQQHVREQDPENTTGGNSDARSIKESLKQWAGGGLFGLVIFAGILLSQSGEEEVSQNYYETQMVGVSLGR</sequence>
<evidence type="ECO:0000256" key="1">
    <source>
        <dbReference type="SAM" id="MobiDB-lite"/>
    </source>
</evidence>